<reference evidence="1 2" key="1">
    <citation type="submission" date="2024-04" db="EMBL/GenBank/DDBJ databases">
        <title>Phyllosticta paracitricarpa is synonymous to the EU quarantine fungus P. citricarpa based on phylogenomic analyses.</title>
        <authorList>
            <consortium name="Lawrence Berkeley National Laboratory"/>
            <person name="Van ingen-buijs V.A."/>
            <person name="Van westerhoven A.C."/>
            <person name="Haridas S."/>
            <person name="Skiadas P."/>
            <person name="Martin F."/>
            <person name="Groenewald J.Z."/>
            <person name="Crous P.W."/>
            <person name="Seidl M.F."/>
        </authorList>
    </citation>
    <scope>NUCLEOTIDE SEQUENCE [LARGE SCALE GENOMIC DNA]</scope>
    <source>
        <strain evidence="1 2">CPC 17464</strain>
    </source>
</reference>
<dbReference type="GeneID" id="92033724"/>
<keyword evidence="2" id="KW-1185">Reference proteome</keyword>
<accession>A0ABR1LKB4</accession>
<proteinExistence type="predicted"/>
<dbReference type="EMBL" id="JBBPEH010000008">
    <property type="protein sequence ID" value="KAK7535160.1"/>
    <property type="molecule type" value="Genomic_DNA"/>
</dbReference>
<evidence type="ECO:0000313" key="1">
    <source>
        <dbReference type="EMBL" id="KAK7535160.1"/>
    </source>
</evidence>
<dbReference type="RefSeq" id="XP_066653885.1">
    <property type="nucleotide sequence ID" value="XM_066800818.1"/>
</dbReference>
<dbReference type="Proteomes" id="UP001360953">
    <property type="component" value="Unassembled WGS sequence"/>
</dbReference>
<comment type="caution">
    <text evidence="1">The sequence shown here is derived from an EMBL/GenBank/DDBJ whole genome shotgun (WGS) entry which is preliminary data.</text>
</comment>
<evidence type="ECO:0000313" key="2">
    <source>
        <dbReference type="Proteomes" id="UP001360953"/>
    </source>
</evidence>
<organism evidence="1 2">
    <name type="scientific">Phyllosticta citribraziliensis</name>
    <dbReference type="NCBI Taxonomy" id="989973"/>
    <lineage>
        <taxon>Eukaryota</taxon>
        <taxon>Fungi</taxon>
        <taxon>Dikarya</taxon>
        <taxon>Ascomycota</taxon>
        <taxon>Pezizomycotina</taxon>
        <taxon>Dothideomycetes</taxon>
        <taxon>Dothideomycetes incertae sedis</taxon>
        <taxon>Botryosphaeriales</taxon>
        <taxon>Phyllostictaceae</taxon>
        <taxon>Phyllosticta</taxon>
    </lineage>
</organism>
<name>A0ABR1LKB4_9PEZI</name>
<sequence length="226" mass="25467">MFSYDQQVRRFRRGIRWVKKQRSLERPTGSCLLLPQFTPQWTLDTVCSGQPYAKYPIPVVVRADLLRILCATELFVLSCQNWSDFPQKIRNAETSGLGSSWPSRHVRLGSTDTSFCRAASLNVYLFDGGAGRLIRNIRLCGTSLRRPGLSKNWCQDNNHQVGLVWPPTSVRREKPPNATVSRPSVCDVSLSPRFCRNEDNSNLETHPFVVSLDSATGQADSCRHGV</sequence>
<protein>
    <submittedName>
        <fullName evidence="1">Uncharacterized protein</fullName>
    </submittedName>
</protein>
<gene>
    <name evidence="1" type="ORF">J3D65DRAFT_630296</name>
</gene>